<name>A0ABR2KFZ2_9EUKA</name>
<dbReference type="Proteomes" id="UP001470230">
    <property type="component" value="Unassembled WGS sequence"/>
</dbReference>
<keyword evidence="2" id="KW-1185">Reference proteome</keyword>
<gene>
    <name evidence="1" type="ORF">M9Y10_034799</name>
</gene>
<reference evidence="1 2" key="1">
    <citation type="submission" date="2024-04" db="EMBL/GenBank/DDBJ databases">
        <title>Tritrichomonas musculus Genome.</title>
        <authorList>
            <person name="Alves-Ferreira E."/>
            <person name="Grigg M."/>
            <person name="Lorenzi H."/>
            <person name="Galac M."/>
        </authorList>
    </citation>
    <scope>NUCLEOTIDE SEQUENCE [LARGE SCALE GENOMIC DNA]</scope>
    <source>
        <strain evidence="1 2">EAF2021</strain>
    </source>
</reference>
<evidence type="ECO:0000313" key="1">
    <source>
        <dbReference type="EMBL" id="KAK8890040.1"/>
    </source>
</evidence>
<protein>
    <submittedName>
        <fullName evidence="1">Uncharacterized protein</fullName>
    </submittedName>
</protein>
<proteinExistence type="predicted"/>
<accession>A0ABR2KFZ2</accession>
<dbReference type="EMBL" id="JAPFFF010000005">
    <property type="protein sequence ID" value="KAK8890040.1"/>
    <property type="molecule type" value="Genomic_DNA"/>
</dbReference>
<evidence type="ECO:0000313" key="2">
    <source>
        <dbReference type="Proteomes" id="UP001470230"/>
    </source>
</evidence>
<sequence length="116" mass="13607">MASVDTNQRPDLQQLRAEVDKVMQSVREFDEQIEKRNEERLMLVEQLRDLLPQEQFERFEKIINKTVEAVRPAPDPSYLPPLEIDEQNPLESLRRIRCQIAQEVCQVMGVEPPHVA</sequence>
<comment type="caution">
    <text evidence="1">The sequence shown here is derived from an EMBL/GenBank/DDBJ whole genome shotgun (WGS) entry which is preliminary data.</text>
</comment>
<organism evidence="1 2">
    <name type="scientific">Tritrichomonas musculus</name>
    <dbReference type="NCBI Taxonomy" id="1915356"/>
    <lineage>
        <taxon>Eukaryota</taxon>
        <taxon>Metamonada</taxon>
        <taxon>Parabasalia</taxon>
        <taxon>Tritrichomonadida</taxon>
        <taxon>Tritrichomonadidae</taxon>
        <taxon>Tritrichomonas</taxon>
    </lineage>
</organism>